<dbReference type="Proteomes" id="UP001500889">
    <property type="component" value="Chromosome J"/>
</dbReference>
<dbReference type="AlphaFoldDB" id="A0AAU9FML9"/>
<protein>
    <submittedName>
        <fullName evidence="2">Prisilkin-39</fullName>
    </submittedName>
</protein>
<evidence type="ECO:0000313" key="3">
    <source>
        <dbReference type="Proteomes" id="UP001500889"/>
    </source>
</evidence>
<proteinExistence type="predicted"/>
<feature type="signal peptide" evidence="1">
    <location>
        <begin position="1"/>
        <end position="27"/>
    </location>
</feature>
<accession>A0AAU9FML9</accession>
<organism evidence="2 3">
    <name type="scientific">Drosophila madeirensis</name>
    <name type="common">Fruit fly</name>
    <dbReference type="NCBI Taxonomy" id="30013"/>
    <lineage>
        <taxon>Eukaryota</taxon>
        <taxon>Metazoa</taxon>
        <taxon>Ecdysozoa</taxon>
        <taxon>Arthropoda</taxon>
        <taxon>Hexapoda</taxon>
        <taxon>Insecta</taxon>
        <taxon>Pterygota</taxon>
        <taxon>Neoptera</taxon>
        <taxon>Endopterygota</taxon>
        <taxon>Diptera</taxon>
        <taxon>Brachycera</taxon>
        <taxon>Muscomorpha</taxon>
        <taxon>Ephydroidea</taxon>
        <taxon>Drosophilidae</taxon>
        <taxon>Drosophila</taxon>
        <taxon>Sophophora</taxon>
    </lineage>
</organism>
<sequence length="136" mass="13973">MSAKNTRSGLLWLGLLLSATFLQMVQCQYYGYPYYGGTGAGAGAGGGAGGGYGNGYGNAYGYGYPSYGGYPYYSYPSYNPYSIYGQYGQYGQSQFGYPSYGGYPYGGGNGMNTAYASASSSGGFASASAVSGGYYG</sequence>
<evidence type="ECO:0000313" key="2">
    <source>
        <dbReference type="EMBL" id="BFF96937.1"/>
    </source>
</evidence>
<keyword evidence="3" id="KW-1185">Reference proteome</keyword>
<dbReference type="EMBL" id="AP029265">
    <property type="protein sequence ID" value="BFF96937.1"/>
    <property type="molecule type" value="Genomic_DNA"/>
</dbReference>
<feature type="chain" id="PRO_5043369982" evidence="1">
    <location>
        <begin position="28"/>
        <end position="136"/>
    </location>
</feature>
<evidence type="ECO:0000256" key="1">
    <source>
        <dbReference type="SAM" id="SignalP"/>
    </source>
</evidence>
<name>A0AAU9FML9_DROMD</name>
<gene>
    <name evidence="2" type="ORF">DMAD_05452</name>
</gene>
<keyword evidence="1" id="KW-0732">Signal</keyword>
<reference evidence="2 3" key="1">
    <citation type="submission" date="2024-02" db="EMBL/GenBank/DDBJ databases">
        <title>A chromosome-level genome assembly of Drosophila madeirensis, a fruit fly species endemic to Madeira island.</title>
        <authorList>
            <person name="Tomihara K."/>
            <person name="Llopart A."/>
            <person name="Yamamoto D."/>
        </authorList>
    </citation>
    <scope>NUCLEOTIDE SEQUENCE [LARGE SCALE GENOMIC DNA]</scope>
    <source>
        <strain evidence="2 3">RF1</strain>
    </source>
</reference>